<gene>
    <name evidence="2" type="ORF">J2S42_000773</name>
</gene>
<dbReference type="AlphaFoldDB" id="A0AAE3VUU7"/>
<name>A0AAE3VUU7_9ACTN</name>
<comment type="caution">
    <text evidence="2">The sequence shown here is derived from an EMBL/GenBank/DDBJ whole genome shotgun (WGS) entry which is preliminary data.</text>
</comment>
<feature type="compositionally biased region" description="Low complexity" evidence="1">
    <location>
        <begin position="107"/>
        <end position="116"/>
    </location>
</feature>
<reference evidence="2 3" key="1">
    <citation type="submission" date="2023-07" db="EMBL/GenBank/DDBJ databases">
        <title>Sequencing the genomes of 1000 actinobacteria strains.</title>
        <authorList>
            <person name="Klenk H.-P."/>
        </authorList>
    </citation>
    <scope>NUCLEOTIDE SEQUENCE [LARGE SCALE GENOMIC DNA]</scope>
    <source>
        <strain evidence="2 3">DSM 44709</strain>
    </source>
</reference>
<keyword evidence="3" id="KW-1185">Reference proteome</keyword>
<sequence>MGVNVEISIGALALPGSLSRADRDRVAAAFAGELARLVGSGLAVEPGSVDEVGGLPAVRLTGSPQRMGRELARSVYSGLGGGNATSSGEATGWGVGNAHRVAHETAARSAGSAGDSRPSEERSGAGRVVGGQAERGGS</sequence>
<feature type="compositionally biased region" description="Gly residues" evidence="1">
    <location>
        <begin position="127"/>
        <end position="138"/>
    </location>
</feature>
<organism evidence="2 3">
    <name type="scientific">Catenuloplanes indicus</name>
    <dbReference type="NCBI Taxonomy" id="137267"/>
    <lineage>
        <taxon>Bacteria</taxon>
        <taxon>Bacillati</taxon>
        <taxon>Actinomycetota</taxon>
        <taxon>Actinomycetes</taxon>
        <taxon>Micromonosporales</taxon>
        <taxon>Micromonosporaceae</taxon>
        <taxon>Catenuloplanes</taxon>
    </lineage>
</organism>
<dbReference type="RefSeq" id="WP_307235238.1">
    <property type="nucleotide sequence ID" value="NZ_JAUSUZ010000001.1"/>
</dbReference>
<dbReference type="Proteomes" id="UP001240236">
    <property type="component" value="Unassembled WGS sequence"/>
</dbReference>
<protein>
    <submittedName>
        <fullName evidence="2">Uncharacterized protein</fullName>
    </submittedName>
</protein>
<evidence type="ECO:0000313" key="2">
    <source>
        <dbReference type="EMBL" id="MDQ0364104.1"/>
    </source>
</evidence>
<feature type="region of interest" description="Disordered" evidence="1">
    <location>
        <begin position="76"/>
        <end position="138"/>
    </location>
</feature>
<accession>A0AAE3VUU7</accession>
<dbReference type="EMBL" id="JAUSUZ010000001">
    <property type="protein sequence ID" value="MDQ0364104.1"/>
    <property type="molecule type" value="Genomic_DNA"/>
</dbReference>
<evidence type="ECO:0000313" key="3">
    <source>
        <dbReference type="Proteomes" id="UP001240236"/>
    </source>
</evidence>
<evidence type="ECO:0000256" key="1">
    <source>
        <dbReference type="SAM" id="MobiDB-lite"/>
    </source>
</evidence>
<proteinExistence type="predicted"/>